<dbReference type="PANTHER" id="PTHR33975:SF2">
    <property type="entry name" value="MYELIN-ASSOCIATED OLIGODENDROCYTE BASIC PROTEIN"/>
    <property type="match status" value="1"/>
</dbReference>
<dbReference type="PANTHER" id="PTHR33975">
    <property type="entry name" value="MYELIN-ASSOCIATED OLIGODENDROCYTE BASIC PROTEIN"/>
    <property type="match status" value="1"/>
</dbReference>
<gene>
    <name evidence="1" type="ORF">DB32_003322</name>
</gene>
<name>A0A0F6W332_9BACT</name>
<proteinExistence type="predicted"/>
<evidence type="ECO:0000313" key="1">
    <source>
        <dbReference type="EMBL" id="AKF06173.1"/>
    </source>
</evidence>
<dbReference type="EMBL" id="CP011125">
    <property type="protein sequence ID" value="AKF06173.1"/>
    <property type="molecule type" value="Genomic_DNA"/>
</dbReference>
<dbReference type="Pfam" id="PF07466">
    <property type="entry name" value="DUF1517"/>
    <property type="match status" value="1"/>
</dbReference>
<dbReference type="InterPro" id="IPR053023">
    <property type="entry name" value="FLAP_modulator"/>
</dbReference>
<dbReference type="STRING" id="927083.DB32_003322"/>
<dbReference type="RefSeq" id="WP_053233367.1">
    <property type="nucleotide sequence ID" value="NZ_CP011125.1"/>
</dbReference>
<organism evidence="1 2">
    <name type="scientific">Sandaracinus amylolyticus</name>
    <dbReference type="NCBI Taxonomy" id="927083"/>
    <lineage>
        <taxon>Bacteria</taxon>
        <taxon>Pseudomonadati</taxon>
        <taxon>Myxococcota</taxon>
        <taxon>Polyangia</taxon>
        <taxon>Polyangiales</taxon>
        <taxon>Sandaracinaceae</taxon>
        <taxon>Sandaracinus</taxon>
    </lineage>
</organism>
<dbReference type="AlphaFoldDB" id="A0A0F6W332"/>
<dbReference type="Proteomes" id="UP000034883">
    <property type="component" value="Chromosome"/>
</dbReference>
<reference evidence="1 2" key="1">
    <citation type="submission" date="2015-03" db="EMBL/GenBank/DDBJ databases">
        <title>Genome assembly of Sandaracinus amylolyticus DSM 53668.</title>
        <authorList>
            <person name="Sharma G."/>
            <person name="Subramanian S."/>
        </authorList>
    </citation>
    <scope>NUCLEOTIDE SEQUENCE [LARGE SCALE GENOMIC DNA]</scope>
    <source>
        <strain evidence="1 2">DSM 53668</strain>
    </source>
</reference>
<dbReference type="InterPro" id="IPR010903">
    <property type="entry name" value="DUF1517"/>
</dbReference>
<keyword evidence="2" id="KW-1185">Reference proteome</keyword>
<protein>
    <submittedName>
        <fullName evidence="1">Putative glycine rich membrane protein</fullName>
    </submittedName>
</protein>
<sequence>MRIDVQAIVIGLDASARAAVQGAMRAIAASGDTNTARGRHRMLGEALDVLAAAEAHWTHGHAEGGVLREPEDARKHFVEVAHRARSRFDVEVIRNTGGAVTTQPAPVLSASNEPGVVLVTVVVAARREITDVARATDRASLRAGLDALRGIAEDELVAFEVVWSPAEDADRVSVAQLEARNPEIRRLES</sequence>
<evidence type="ECO:0000313" key="2">
    <source>
        <dbReference type="Proteomes" id="UP000034883"/>
    </source>
</evidence>
<accession>A0A0F6W332</accession>
<dbReference type="KEGG" id="samy:DB32_003322"/>